<dbReference type="EMBL" id="VDUW01000013">
    <property type="protein sequence ID" value="TXL61012.1"/>
    <property type="molecule type" value="Genomic_DNA"/>
</dbReference>
<dbReference type="CDD" id="cd02412">
    <property type="entry name" value="KH-II_30S_S3"/>
    <property type="match status" value="1"/>
</dbReference>
<dbReference type="InterPro" id="IPR005704">
    <property type="entry name" value="Ribosomal_uS3_bac-typ"/>
</dbReference>
<comment type="function">
    <text evidence="6 8">Binds the lower part of the 30S subunit head. Binds mRNA in the 70S ribosome, positioning it for translation.</text>
</comment>
<dbReference type="Pfam" id="PF00189">
    <property type="entry name" value="Ribosomal_S3_C"/>
    <property type="match status" value="1"/>
</dbReference>
<protein>
    <recommendedName>
        <fullName evidence="7 8">Small ribosomal subunit protein uS3</fullName>
    </recommendedName>
</protein>
<dbReference type="InterPro" id="IPR004087">
    <property type="entry name" value="KH_dom"/>
</dbReference>
<dbReference type="SMART" id="SM00322">
    <property type="entry name" value="KH"/>
    <property type="match status" value="1"/>
</dbReference>
<evidence type="ECO:0000256" key="6">
    <source>
        <dbReference type="ARBA" id="ARBA00024998"/>
    </source>
</evidence>
<feature type="domain" description="KH type-2" evidence="10">
    <location>
        <begin position="39"/>
        <end position="107"/>
    </location>
</feature>
<evidence type="ECO:0000256" key="7">
    <source>
        <dbReference type="ARBA" id="ARBA00035257"/>
    </source>
</evidence>
<dbReference type="PROSITE" id="PS50823">
    <property type="entry name" value="KH_TYPE_2"/>
    <property type="match status" value="1"/>
</dbReference>
<keyword evidence="4 8" id="KW-0689">Ribosomal protein</keyword>
<evidence type="ECO:0000313" key="12">
    <source>
        <dbReference type="Proteomes" id="UP000321574"/>
    </source>
</evidence>
<comment type="caution">
    <text evidence="11">The sequence shown here is derived from an EMBL/GenBank/DDBJ whole genome shotgun (WGS) entry which is preliminary data.</text>
</comment>
<evidence type="ECO:0000256" key="4">
    <source>
        <dbReference type="ARBA" id="ARBA00022980"/>
    </source>
</evidence>
<dbReference type="AlphaFoldDB" id="A0A5C8NII2"/>
<keyword evidence="3 8" id="KW-0694">RNA-binding</keyword>
<evidence type="ECO:0000256" key="2">
    <source>
        <dbReference type="ARBA" id="ARBA00022730"/>
    </source>
</evidence>
<dbReference type="RefSeq" id="WP_147670311.1">
    <property type="nucleotide sequence ID" value="NZ_VDUW01000013.1"/>
</dbReference>
<dbReference type="GO" id="GO:0003735">
    <property type="term" value="F:structural constituent of ribosome"/>
    <property type="evidence" value="ECO:0007669"/>
    <property type="project" value="InterPro"/>
</dbReference>
<name>A0A5C8NII2_9BACI</name>
<dbReference type="InterPro" id="IPR009019">
    <property type="entry name" value="KH_sf_prok-type"/>
</dbReference>
<evidence type="ECO:0000256" key="8">
    <source>
        <dbReference type="HAMAP-Rule" id="MF_01309"/>
    </source>
</evidence>
<dbReference type="PROSITE" id="PS00548">
    <property type="entry name" value="RIBOSOMAL_S3"/>
    <property type="match status" value="1"/>
</dbReference>
<reference evidence="11 12" key="1">
    <citation type="submission" date="2019-06" db="EMBL/GenBank/DDBJ databases">
        <title>Cerasibacillus sp. nov., isolated from maize field.</title>
        <authorList>
            <person name="Lin S.-Y."/>
            <person name="Tsai C.-F."/>
            <person name="Young C.-C."/>
        </authorList>
    </citation>
    <scope>NUCLEOTIDE SEQUENCE [LARGE SCALE GENOMIC DNA]</scope>
    <source>
        <strain evidence="11 12">CC-CFT480</strain>
    </source>
</reference>
<dbReference type="InterPro" id="IPR036419">
    <property type="entry name" value="Ribosomal_S3_C_sf"/>
</dbReference>
<dbReference type="InterPro" id="IPR001351">
    <property type="entry name" value="Ribosomal_uS3_C"/>
</dbReference>
<evidence type="ECO:0000256" key="3">
    <source>
        <dbReference type="ARBA" id="ARBA00022884"/>
    </source>
</evidence>
<dbReference type="FunFam" id="3.30.300.20:FF:000001">
    <property type="entry name" value="30S ribosomal protein S3"/>
    <property type="match status" value="1"/>
</dbReference>
<proteinExistence type="inferred from homology"/>
<keyword evidence="2 8" id="KW-0699">rRNA-binding</keyword>
<keyword evidence="5 8" id="KW-0687">Ribonucleoprotein</keyword>
<evidence type="ECO:0000256" key="5">
    <source>
        <dbReference type="ARBA" id="ARBA00023274"/>
    </source>
</evidence>
<dbReference type="PANTHER" id="PTHR11760">
    <property type="entry name" value="30S/40S RIBOSOMAL PROTEIN S3"/>
    <property type="match status" value="1"/>
</dbReference>
<dbReference type="GO" id="GO:0006412">
    <property type="term" value="P:translation"/>
    <property type="evidence" value="ECO:0007669"/>
    <property type="project" value="UniProtKB-UniRule"/>
</dbReference>
<dbReference type="HAMAP" id="MF_01309_B">
    <property type="entry name" value="Ribosomal_uS3_B"/>
    <property type="match status" value="1"/>
</dbReference>
<dbReference type="Gene3D" id="3.30.1140.32">
    <property type="entry name" value="Ribosomal protein S3, C-terminal domain"/>
    <property type="match status" value="1"/>
</dbReference>
<dbReference type="InterPro" id="IPR004044">
    <property type="entry name" value="KH_dom_type_2"/>
</dbReference>
<keyword evidence="12" id="KW-1185">Reference proteome</keyword>
<organism evidence="11 12">
    <name type="scientific">Cerasibacillus terrae</name>
    <dbReference type="NCBI Taxonomy" id="2498845"/>
    <lineage>
        <taxon>Bacteria</taxon>
        <taxon>Bacillati</taxon>
        <taxon>Bacillota</taxon>
        <taxon>Bacilli</taxon>
        <taxon>Bacillales</taxon>
        <taxon>Bacillaceae</taxon>
        <taxon>Cerasibacillus</taxon>
    </lineage>
</organism>
<accession>A0A5C8NII2</accession>
<evidence type="ECO:0000256" key="9">
    <source>
        <dbReference type="RuleBase" id="RU003624"/>
    </source>
</evidence>
<evidence type="ECO:0000256" key="1">
    <source>
        <dbReference type="ARBA" id="ARBA00010761"/>
    </source>
</evidence>
<dbReference type="Gene3D" id="3.30.300.20">
    <property type="match status" value="1"/>
</dbReference>
<comment type="similarity">
    <text evidence="1 8 9">Belongs to the universal ribosomal protein uS3 family.</text>
</comment>
<dbReference type="SUPFAM" id="SSF54814">
    <property type="entry name" value="Prokaryotic type KH domain (KH-domain type II)"/>
    <property type="match status" value="1"/>
</dbReference>
<dbReference type="OrthoDB" id="9806396at2"/>
<gene>
    <name evidence="8 11" type="primary">rpsC</name>
    <name evidence="11" type="ORF">FHP05_13775</name>
</gene>
<comment type="subunit">
    <text evidence="8">Part of the 30S ribosomal subunit. Forms a tight complex with proteins S10 and S14.</text>
</comment>
<dbReference type="InterPro" id="IPR057258">
    <property type="entry name" value="Ribosomal_uS3"/>
</dbReference>
<dbReference type="Proteomes" id="UP000321574">
    <property type="component" value="Unassembled WGS sequence"/>
</dbReference>
<dbReference type="InterPro" id="IPR015946">
    <property type="entry name" value="KH_dom-like_a/b"/>
</dbReference>
<dbReference type="SUPFAM" id="SSF54821">
    <property type="entry name" value="Ribosomal protein S3 C-terminal domain"/>
    <property type="match status" value="1"/>
</dbReference>
<dbReference type="Pfam" id="PF07650">
    <property type="entry name" value="KH_2"/>
    <property type="match status" value="1"/>
</dbReference>
<dbReference type="GO" id="GO:0022627">
    <property type="term" value="C:cytosolic small ribosomal subunit"/>
    <property type="evidence" value="ECO:0007669"/>
    <property type="project" value="TreeGrafter"/>
</dbReference>
<dbReference type="InterPro" id="IPR018280">
    <property type="entry name" value="Ribosomal_uS3_CS"/>
</dbReference>
<dbReference type="GO" id="GO:0003729">
    <property type="term" value="F:mRNA binding"/>
    <property type="evidence" value="ECO:0007669"/>
    <property type="project" value="UniProtKB-UniRule"/>
</dbReference>
<dbReference type="NCBIfam" id="TIGR01009">
    <property type="entry name" value="rpsC_bact"/>
    <property type="match status" value="1"/>
</dbReference>
<evidence type="ECO:0000259" key="10">
    <source>
        <dbReference type="PROSITE" id="PS50823"/>
    </source>
</evidence>
<sequence>MGQKINPTGLRIGVIKDWESKWYADDKDYANLLHEDIKIREYLEKRLEKAALSSIEIERAANRVNITIHTGKPGMVIGKGGSEVEALRKSLNKLTGKKVHINIVEVKKVDLDAKLVADNIARQLEGRISFRRAQKQSIQRVMRAGAKGVRTIVSGRLGGADIARAEQYSEGTVPLHTLRADIDYANVEADTTYGKLGVKVWIYRGEVLPEKPKK</sequence>
<evidence type="ECO:0000313" key="11">
    <source>
        <dbReference type="EMBL" id="TXL61012.1"/>
    </source>
</evidence>
<dbReference type="GO" id="GO:0019843">
    <property type="term" value="F:rRNA binding"/>
    <property type="evidence" value="ECO:0007669"/>
    <property type="project" value="UniProtKB-UniRule"/>
</dbReference>
<dbReference type="PANTHER" id="PTHR11760:SF19">
    <property type="entry name" value="SMALL RIBOSOMAL SUBUNIT PROTEIN US3C"/>
    <property type="match status" value="1"/>
</dbReference>